<proteinExistence type="inferred from homology"/>
<protein>
    <recommendedName>
        <fullName evidence="7">Glucose-6-phosphate 1-dehydrogenase</fullName>
        <shortName evidence="7">G6PD</shortName>
        <ecNumber evidence="7">1.1.1.49</ecNumber>
    </recommendedName>
</protein>
<dbReference type="EC" id="1.1.1.49" evidence="7"/>
<dbReference type="RefSeq" id="WP_106191708.1">
    <property type="nucleotide sequence ID" value="NZ_PVTO01000005.1"/>
</dbReference>
<dbReference type="SUPFAM" id="SSF55347">
    <property type="entry name" value="Glyceraldehyde-3-phosphate dehydrogenase-like, C-terminal domain"/>
    <property type="match status" value="1"/>
</dbReference>
<dbReference type="InterPro" id="IPR036291">
    <property type="entry name" value="NAD(P)-bd_dom_sf"/>
</dbReference>
<feature type="active site" description="Proton acceptor" evidence="7">
    <location>
        <position position="241"/>
    </location>
</feature>
<keyword evidence="11" id="KW-1185">Reference proteome</keyword>
<feature type="binding site" evidence="7">
    <location>
        <position position="236"/>
    </location>
    <ligand>
        <name>substrate</name>
    </ligand>
</feature>
<feature type="binding site" evidence="7">
    <location>
        <position position="179"/>
    </location>
    <ligand>
        <name>substrate</name>
    </ligand>
</feature>
<dbReference type="GO" id="GO:0050661">
    <property type="term" value="F:NADP binding"/>
    <property type="evidence" value="ECO:0007669"/>
    <property type="project" value="UniProtKB-UniRule"/>
</dbReference>
<evidence type="ECO:0000256" key="3">
    <source>
        <dbReference type="ARBA" id="ARBA00022526"/>
    </source>
</evidence>
<sequence>MSEDTKALFIIFGATGDLAHRKLYPAIYRLYKKGMLSESFAVIGTARRDWSDEHYQEVVLDSIEDLIDSKEHAESFAKHFRYQSHNVKDSEHYHTLKELADTLDEEYAIEGNRIFYLSMSPSFFGTITHHLREQSLVTENGFNRVIIEKPFGTDFDSSKALNDEINDSFDEDQLYRIDHYLGKEMVQNLLAMRFSNRLIENSWNKDSISNIQITLSEDLGVEERGEYYDKSGALRDMVQNHMLQVVSLLTMKKPASFTTNNVRKEKLAILKALKDPKVTQDDKTEFVRGQYAPSEDGKTKGYRQEEKVDPDTLTETFVAGKLTIDTDEWRDVPVYIRTGKRLSEKTSRVDIVFRSTESDLFSDQPTLLSVLISPDEGIELTLNNKKIGPGMHLEPTQLSNLRSEDTVKDSPEAYEKLILDVLNGDETHFAHWGEVATSWKYVDQIRKEWDNMTESIPFYPALTMGPKEADVLLEQQNHKWIFKG</sequence>
<dbReference type="Pfam" id="PF00479">
    <property type="entry name" value="G6PD_N"/>
    <property type="match status" value="1"/>
</dbReference>
<comment type="caution">
    <text evidence="7">Lacks conserved residue(s) required for the propagation of feature annotation.</text>
</comment>
<dbReference type="UniPathway" id="UPA00115">
    <property type="reaction ID" value="UER00408"/>
</dbReference>
<keyword evidence="6 7" id="KW-0119">Carbohydrate metabolism</keyword>
<evidence type="ECO:0000256" key="6">
    <source>
        <dbReference type="ARBA" id="ARBA00023277"/>
    </source>
</evidence>
<dbReference type="InterPro" id="IPR019796">
    <property type="entry name" value="G6P_DH_AS"/>
</dbReference>
<dbReference type="InterPro" id="IPR022674">
    <property type="entry name" value="G6P_DH_NAD-bd"/>
</dbReference>
<keyword evidence="5 7" id="KW-0560">Oxidoreductase</keyword>
<evidence type="ECO:0000256" key="4">
    <source>
        <dbReference type="ARBA" id="ARBA00022857"/>
    </source>
</evidence>
<comment type="pathway">
    <text evidence="1 7">Carbohydrate degradation; pentose phosphate pathway; D-ribulose 5-phosphate from D-glucose 6-phosphate (oxidative stage): step 1/3.</text>
</comment>
<dbReference type="GO" id="GO:0006006">
    <property type="term" value="P:glucose metabolic process"/>
    <property type="evidence" value="ECO:0007669"/>
    <property type="project" value="UniProtKB-KW"/>
</dbReference>
<evidence type="ECO:0000256" key="7">
    <source>
        <dbReference type="HAMAP-Rule" id="MF_00966"/>
    </source>
</evidence>
<dbReference type="PROSITE" id="PS00069">
    <property type="entry name" value="G6P_DEHYDROGENASE"/>
    <property type="match status" value="1"/>
</dbReference>
<feature type="binding site" evidence="7">
    <location>
        <position position="217"/>
    </location>
    <ligand>
        <name>substrate</name>
    </ligand>
</feature>
<dbReference type="PIRSF" id="PIRSF000110">
    <property type="entry name" value="G6PD"/>
    <property type="match status" value="1"/>
</dbReference>
<evidence type="ECO:0000259" key="8">
    <source>
        <dbReference type="Pfam" id="PF00479"/>
    </source>
</evidence>
<evidence type="ECO:0000256" key="2">
    <source>
        <dbReference type="ARBA" id="ARBA00009975"/>
    </source>
</evidence>
<dbReference type="GO" id="GO:0009051">
    <property type="term" value="P:pentose-phosphate shunt, oxidative branch"/>
    <property type="evidence" value="ECO:0007669"/>
    <property type="project" value="TreeGrafter"/>
</dbReference>
<dbReference type="NCBIfam" id="TIGR00871">
    <property type="entry name" value="zwf"/>
    <property type="match status" value="1"/>
</dbReference>
<dbReference type="AlphaFoldDB" id="A0A2T0W978"/>
<feature type="domain" description="Glucose-6-phosphate dehydrogenase NAD-binding" evidence="8">
    <location>
        <begin position="10"/>
        <end position="188"/>
    </location>
</feature>
<evidence type="ECO:0000313" key="11">
    <source>
        <dbReference type="Proteomes" id="UP000238205"/>
    </source>
</evidence>
<keyword evidence="3 7" id="KW-0313">Glucose metabolism</keyword>
<evidence type="ECO:0000313" key="10">
    <source>
        <dbReference type="EMBL" id="PRY83259.1"/>
    </source>
</evidence>
<name>A0A2T0W978_9LACT</name>
<dbReference type="GO" id="GO:0005829">
    <property type="term" value="C:cytosol"/>
    <property type="evidence" value="ECO:0007669"/>
    <property type="project" value="TreeGrafter"/>
</dbReference>
<dbReference type="Gene3D" id="3.40.50.720">
    <property type="entry name" value="NAD(P)-binding Rossmann-like Domain"/>
    <property type="match status" value="1"/>
</dbReference>
<dbReference type="HAMAP" id="MF_00966">
    <property type="entry name" value="G6PD"/>
    <property type="match status" value="1"/>
</dbReference>
<comment type="similarity">
    <text evidence="2 7">Belongs to the glucose-6-phosphate dehydrogenase family.</text>
</comment>
<dbReference type="Gene3D" id="3.30.360.10">
    <property type="entry name" value="Dihydrodipicolinate Reductase, domain 2"/>
    <property type="match status" value="1"/>
</dbReference>
<dbReference type="InterPro" id="IPR022675">
    <property type="entry name" value="G6P_DH_C"/>
</dbReference>
<dbReference type="PANTHER" id="PTHR23429">
    <property type="entry name" value="GLUCOSE-6-PHOSPHATE 1-DEHYDROGENASE G6PD"/>
    <property type="match status" value="1"/>
</dbReference>
<feature type="binding site" evidence="7">
    <location>
        <position position="183"/>
    </location>
    <ligand>
        <name>substrate</name>
    </ligand>
</feature>
<dbReference type="PRINTS" id="PR00079">
    <property type="entry name" value="G6PDHDRGNASE"/>
</dbReference>
<evidence type="ECO:0000256" key="5">
    <source>
        <dbReference type="ARBA" id="ARBA00023002"/>
    </source>
</evidence>
<gene>
    <name evidence="7" type="primary">zwf</name>
    <name evidence="10" type="ORF">CLV38_10539</name>
</gene>
<organism evidence="10 11">
    <name type="scientific">Alkalibacterium olivapovliticus</name>
    <dbReference type="NCBI Taxonomy" id="99907"/>
    <lineage>
        <taxon>Bacteria</taxon>
        <taxon>Bacillati</taxon>
        <taxon>Bacillota</taxon>
        <taxon>Bacilli</taxon>
        <taxon>Lactobacillales</taxon>
        <taxon>Carnobacteriaceae</taxon>
        <taxon>Alkalibacterium</taxon>
    </lineage>
</organism>
<dbReference type="PANTHER" id="PTHR23429:SF0">
    <property type="entry name" value="GLUCOSE-6-PHOSPHATE 1-DEHYDROGENASE"/>
    <property type="match status" value="1"/>
</dbReference>
<reference evidence="10 11" key="1">
    <citation type="submission" date="2018-03" db="EMBL/GenBank/DDBJ databases">
        <title>Genomic Encyclopedia of Archaeal and Bacterial Type Strains, Phase II (KMG-II): from individual species to whole genera.</title>
        <authorList>
            <person name="Goeker M."/>
        </authorList>
    </citation>
    <scope>NUCLEOTIDE SEQUENCE [LARGE SCALE GENOMIC DNA]</scope>
    <source>
        <strain evidence="10 11">DSM 13175</strain>
    </source>
</reference>
<dbReference type="SUPFAM" id="SSF51735">
    <property type="entry name" value="NAD(P)-binding Rossmann-fold domains"/>
    <property type="match status" value="1"/>
</dbReference>
<comment type="catalytic activity">
    <reaction evidence="7">
        <text>D-glucose 6-phosphate + NADP(+) = 6-phospho-D-glucono-1,5-lactone + NADPH + H(+)</text>
        <dbReference type="Rhea" id="RHEA:15841"/>
        <dbReference type="ChEBI" id="CHEBI:15378"/>
        <dbReference type="ChEBI" id="CHEBI:57783"/>
        <dbReference type="ChEBI" id="CHEBI:57955"/>
        <dbReference type="ChEBI" id="CHEBI:58349"/>
        <dbReference type="ChEBI" id="CHEBI:61548"/>
        <dbReference type="EC" id="1.1.1.49"/>
    </reaction>
</comment>
<feature type="domain" description="Glucose-6-phosphate dehydrogenase C-terminal" evidence="9">
    <location>
        <begin position="190"/>
        <end position="480"/>
    </location>
</feature>
<comment type="function">
    <text evidence="7">Catalyzes the oxidation of glucose 6-phosphate to 6-phosphogluconolactone.</text>
</comment>
<dbReference type="OrthoDB" id="9802739at2"/>
<dbReference type="GO" id="GO:0004345">
    <property type="term" value="F:glucose-6-phosphate dehydrogenase activity"/>
    <property type="evidence" value="ECO:0007669"/>
    <property type="project" value="UniProtKB-UniRule"/>
</dbReference>
<dbReference type="Proteomes" id="UP000238205">
    <property type="component" value="Unassembled WGS sequence"/>
</dbReference>
<feature type="binding site" evidence="7">
    <location>
        <position position="340"/>
    </location>
    <ligand>
        <name>substrate</name>
    </ligand>
</feature>
<dbReference type="InterPro" id="IPR001282">
    <property type="entry name" value="G6P_DH"/>
</dbReference>
<evidence type="ECO:0000256" key="1">
    <source>
        <dbReference type="ARBA" id="ARBA00004937"/>
    </source>
</evidence>
<evidence type="ECO:0000259" key="9">
    <source>
        <dbReference type="Pfam" id="PF02781"/>
    </source>
</evidence>
<keyword evidence="4 7" id="KW-0521">NADP</keyword>
<feature type="binding site" evidence="7">
    <location>
        <position position="47"/>
    </location>
    <ligand>
        <name>NADP(+)</name>
        <dbReference type="ChEBI" id="CHEBI:58349"/>
    </ligand>
</feature>
<feature type="binding site" evidence="7">
    <location>
        <position position="149"/>
    </location>
    <ligand>
        <name>NADP(+)</name>
        <dbReference type="ChEBI" id="CHEBI:58349"/>
    </ligand>
</feature>
<feature type="binding site" evidence="7">
    <location>
        <position position="345"/>
    </location>
    <ligand>
        <name>substrate</name>
    </ligand>
</feature>
<comment type="caution">
    <text evidence="10">The sequence shown here is derived from an EMBL/GenBank/DDBJ whole genome shotgun (WGS) entry which is preliminary data.</text>
</comment>
<accession>A0A2T0W978</accession>
<dbReference type="EMBL" id="PVTO01000005">
    <property type="protein sequence ID" value="PRY83259.1"/>
    <property type="molecule type" value="Genomic_DNA"/>
</dbReference>
<dbReference type="Pfam" id="PF02781">
    <property type="entry name" value="G6PD_C"/>
    <property type="match status" value="1"/>
</dbReference>